<sequence>MPSARCAEMTIRWALSRRGSIPTAASDARSAPTGRPASRSLRARDSSVWRRTCRSDSRGASSQGSDHCGRRSPWRSRTACALAGGAPWFTASESRCTSARSMSTPVASPTCRPSPSSSPGTSRLTRHRARRRSAPASRSLRSGQDPRARAGRGHGRSSTTRRATTCSHAMGRVTTRPAARTRNWYMTSTRSSGPMDPEWISLTGRLPGSVGPAPDRDPGPGAEACEPFAPTSGRPPFDSPPPAWRECRADGKTAACGNTRTPRVPGRAHLPLLHSCPGGVQ</sequence>
<dbReference type="EMBL" id="CAJB01000213">
    <property type="protein sequence ID" value="CCH78452.1"/>
    <property type="molecule type" value="Genomic_DNA"/>
</dbReference>
<protein>
    <submittedName>
        <fullName evidence="2">Uncharacterized protein</fullName>
    </submittedName>
</protein>
<dbReference type="AlphaFoldDB" id="A0A077LZZ9"/>
<feature type="region of interest" description="Disordered" evidence="1">
    <location>
        <begin position="100"/>
        <end position="170"/>
    </location>
</feature>
<organism evidence="2 3">
    <name type="scientific">Nostocoides japonicum T1-X7</name>
    <dbReference type="NCBI Taxonomy" id="1194083"/>
    <lineage>
        <taxon>Bacteria</taxon>
        <taxon>Bacillati</taxon>
        <taxon>Actinomycetota</taxon>
        <taxon>Actinomycetes</taxon>
        <taxon>Micrococcales</taxon>
        <taxon>Intrasporangiaceae</taxon>
        <taxon>Nostocoides</taxon>
    </lineage>
</organism>
<evidence type="ECO:0000313" key="2">
    <source>
        <dbReference type="EMBL" id="CCH78452.1"/>
    </source>
</evidence>
<feature type="region of interest" description="Disordered" evidence="1">
    <location>
        <begin position="19"/>
        <end position="73"/>
    </location>
</feature>
<feature type="compositionally biased region" description="Low complexity" evidence="1">
    <location>
        <begin position="108"/>
        <end position="123"/>
    </location>
</feature>
<accession>A0A077LZZ9</accession>
<feature type="compositionally biased region" description="Basic and acidic residues" evidence="1">
    <location>
        <begin position="42"/>
        <end position="57"/>
    </location>
</feature>
<reference evidence="2 3" key="1">
    <citation type="journal article" date="2013" name="ISME J.">
        <title>A metabolic model for members of the genus Tetrasphaera involved in enhanced biological phosphorus removal.</title>
        <authorList>
            <person name="Kristiansen R."/>
            <person name="Nguyen H.T.T."/>
            <person name="Saunders A.M."/>
            <person name="Nielsen J.L."/>
            <person name="Wimmer R."/>
            <person name="Le V.Q."/>
            <person name="McIlroy S.J."/>
            <person name="Petrovski S."/>
            <person name="Seviour R.J."/>
            <person name="Calteau A."/>
            <person name="Nielsen K.L."/>
            <person name="Nielsen P.H."/>
        </authorList>
    </citation>
    <scope>NUCLEOTIDE SEQUENCE [LARGE SCALE GENOMIC DNA]</scope>
    <source>
        <strain evidence="2 3">T1-X7</strain>
    </source>
</reference>
<feature type="region of interest" description="Disordered" evidence="1">
    <location>
        <begin position="212"/>
        <end position="281"/>
    </location>
</feature>
<evidence type="ECO:0000313" key="3">
    <source>
        <dbReference type="Proteomes" id="UP000035721"/>
    </source>
</evidence>
<evidence type="ECO:0000256" key="1">
    <source>
        <dbReference type="SAM" id="MobiDB-lite"/>
    </source>
</evidence>
<name>A0A077LZZ9_9MICO</name>
<comment type="caution">
    <text evidence="2">The sequence shown here is derived from an EMBL/GenBank/DDBJ whole genome shotgun (WGS) entry which is preliminary data.</text>
</comment>
<keyword evidence="3" id="KW-1185">Reference proteome</keyword>
<feature type="compositionally biased region" description="Low complexity" evidence="1">
    <location>
        <begin position="156"/>
        <end position="169"/>
    </location>
</feature>
<dbReference type="Proteomes" id="UP000035721">
    <property type="component" value="Unassembled WGS sequence"/>
</dbReference>
<gene>
    <name evidence="2" type="ORF">BN12_2900003</name>
</gene>
<proteinExistence type="predicted"/>
<feature type="compositionally biased region" description="Basic residues" evidence="1">
    <location>
        <begin position="124"/>
        <end position="133"/>
    </location>
</feature>